<dbReference type="EMBL" id="UYRT01083319">
    <property type="protein sequence ID" value="VDN27278.1"/>
    <property type="molecule type" value="Genomic_DNA"/>
</dbReference>
<dbReference type="GO" id="GO:1904263">
    <property type="term" value="P:positive regulation of TORC1 signaling"/>
    <property type="evidence" value="ECO:0007669"/>
    <property type="project" value="TreeGrafter"/>
</dbReference>
<keyword evidence="3" id="KW-1185">Reference proteome</keyword>
<gene>
    <name evidence="2" type="ORF">GPUH_LOCUS16116</name>
</gene>
<dbReference type="OrthoDB" id="5599713at2759"/>
<evidence type="ECO:0000259" key="1">
    <source>
        <dbReference type="Pfam" id="PF11704"/>
    </source>
</evidence>
<dbReference type="GO" id="GO:0005096">
    <property type="term" value="F:GTPase activator activity"/>
    <property type="evidence" value="ECO:0007669"/>
    <property type="project" value="InterPro"/>
</dbReference>
<proteinExistence type="predicted"/>
<organism evidence="4">
    <name type="scientific">Gongylonema pulchrum</name>
    <dbReference type="NCBI Taxonomy" id="637853"/>
    <lineage>
        <taxon>Eukaryota</taxon>
        <taxon>Metazoa</taxon>
        <taxon>Ecdysozoa</taxon>
        <taxon>Nematoda</taxon>
        <taxon>Chromadorea</taxon>
        <taxon>Rhabditida</taxon>
        <taxon>Spirurina</taxon>
        <taxon>Spiruromorpha</taxon>
        <taxon>Spiruroidea</taxon>
        <taxon>Gongylonematidae</taxon>
        <taxon>Gongylonema</taxon>
    </lineage>
</organism>
<dbReference type="GO" id="GO:0005829">
    <property type="term" value="C:cytosol"/>
    <property type="evidence" value="ECO:0007669"/>
    <property type="project" value="TreeGrafter"/>
</dbReference>
<sequence length="176" mass="19654">MHAVLALCHFCENHGPRVLVTTQSMPENLRQSYSIPTDSAASTEFVLPSSCFFVDYFRRKTIANGWAYGQHSIFSRHFSLLIRVAVNDRVYELVKHACLHSLSCEVSMVSGSNSSKPSPSRSASASSSMEDAVKWEEPWVEADDGVILFGDDEHGYTLSSTFRFVLKCDFLLKFGS</sequence>
<evidence type="ECO:0000313" key="2">
    <source>
        <dbReference type="EMBL" id="VDN27278.1"/>
    </source>
</evidence>
<dbReference type="WBParaSite" id="GPUH_0001613801-mRNA-1">
    <property type="protein sequence ID" value="GPUH_0001613801-mRNA-1"/>
    <property type="gene ID" value="GPUH_0001613801"/>
</dbReference>
<evidence type="ECO:0000313" key="3">
    <source>
        <dbReference type="Proteomes" id="UP000271098"/>
    </source>
</evidence>
<dbReference type="PANTHER" id="PTHR31441">
    <property type="entry name" value="FOLLICULIN FAMILY MEMBER"/>
    <property type="match status" value="1"/>
</dbReference>
<dbReference type="PANTHER" id="PTHR31441:SF2">
    <property type="entry name" value="FOLLICULIN"/>
    <property type="match status" value="1"/>
</dbReference>
<reference evidence="2 3" key="2">
    <citation type="submission" date="2018-11" db="EMBL/GenBank/DDBJ databases">
        <authorList>
            <consortium name="Pathogen Informatics"/>
        </authorList>
    </citation>
    <scope>NUCLEOTIDE SEQUENCE [LARGE SCALE GENOMIC DNA]</scope>
</reference>
<dbReference type="GO" id="GO:0000122">
    <property type="term" value="P:negative regulation of transcription by RNA polymerase II"/>
    <property type="evidence" value="ECO:0007669"/>
    <property type="project" value="TreeGrafter"/>
</dbReference>
<accession>A0A183E575</accession>
<dbReference type="Pfam" id="PF11704">
    <property type="entry name" value="Folliculin"/>
    <property type="match status" value="1"/>
</dbReference>
<dbReference type="InterPro" id="IPR037520">
    <property type="entry name" value="Folliculin/SMCR8_longin"/>
</dbReference>
<dbReference type="Proteomes" id="UP000271098">
    <property type="component" value="Unassembled WGS sequence"/>
</dbReference>
<reference evidence="4" key="1">
    <citation type="submission" date="2016-06" db="UniProtKB">
        <authorList>
            <consortium name="WormBaseParasite"/>
        </authorList>
    </citation>
    <scope>IDENTIFICATION</scope>
</reference>
<feature type="domain" description="Folliculin/SMCR8 longin" evidence="1">
    <location>
        <begin position="85"/>
        <end position="163"/>
    </location>
</feature>
<dbReference type="AlphaFoldDB" id="A0A183E575"/>
<protein>
    <submittedName>
        <fullName evidence="4">Folliculin domain-containing protein</fullName>
    </submittedName>
</protein>
<evidence type="ECO:0000313" key="4">
    <source>
        <dbReference type="WBParaSite" id="GPUH_0001613801-mRNA-1"/>
    </source>
</evidence>
<name>A0A183E575_9BILA</name>
<dbReference type="InterPro" id="IPR021713">
    <property type="entry name" value="Folliculin"/>
</dbReference>